<dbReference type="RefSeq" id="XP_001273805.1">
    <property type="nucleotide sequence ID" value="XM_001273804.1"/>
</dbReference>
<name>A1CCX2_ASPCL</name>
<sequence>MECVYPSKARKWLGPKRHPTPASRDSSLITSPAGELPMTAFSGDDMRFFHHFLVAAHPHLPYGNEHSWTMRVPRYAHAYPCLMHAILSLGATHYALLAPNGSQYASTAIIHRGKALKALGTALGKGPEATNTEMDVILATCYTLVFQAYQMNDGLVDFAVMVRGCGIVTGWILERFQTSQMFTLQTESDVDALIAGELSDEPLSTPHSIEALLVAMHKLPPLLNSPAHHRFFHAIRNTLAAMQISMKRTFVNLTSIYAVWYQMENKEFLTFIAPANHVSRALFLFFLAVELIMQPVFLKLNGFKGHKPPVTMSLVHQWADTIYGELPASVREYVQVPTEMILADGGLRAVISQRAAFSDLHTLFSDVEGSTWLGCM</sequence>
<keyword evidence="2" id="KW-1185">Reference proteome</keyword>
<dbReference type="eggNOG" id="ENOG502SNQY">
    <property type="taxonomic scope" value="Eukaryota"/>
</dbReference>
<organism evidence="1 2">
    <name type="scientific">Aspergillus clavatus (strain ATCC 1007 / CBS 513.65 / DSM 816 / NCTC 3887 / NRRL 1 / QM 1276 / 107)</name>
    <dbReference type="NCBI Taxonomy" id="344612"/>
    <lineage>
        <taxon>Eukaryota</taxon>
        <taxon>Fungi</taxon>
        <taxon>Dikarya</taxon>
        <taxon>Ascomycota</taxon>
        <taxon>Pezizomycotina</taxon>
        <taxon>Eurotiomycetes</taxon>
        <taxon>Eurotiomycetidae</taxon>
        <taxon>Eurotiales</taxon>
        <taxon>Aspergillaceae</taxon>
        <taxon>Aspergillus</taxon>
        <taxon>Aspergillus subgen. Fumigati</taxon>
    </lineage>
</organism>
<reference evidence="1 2" key="1">
    <citation type="journal article" date="2008" name="PLoS Genet.">
        <title>Genomic islands in the pathogenic filamentous fungus Aspergillus fumigatus.</title>
        <authorList>
            <person name="Fedorova N.D."/>
            <person name="Khaldi N."/>
            <person name="Joardar V.S."/>
            <person name="Maiti R."/>
            <person name="Amedeo P."/>
            <person name="Anderson M.J."/>
            <person name="Crabtree J."/>
            <person name="Silva J.C."/>
            <person name="Badger J.H."/>
            <person name="Albarraq A."/>
            <person name="Angiuoli S."/>
            <person name="Bussey H."/>
            <person name="Bowyer P."/>
            <person name="Cotty P.J."/>
            <person name="Dyer P.S."/>
            <person name="Egan A."/>
            <person name="Galens K."/>
            <person name="Fraser-Liggett C.M."/>
            <person name="Haas B.J."/>
            <person name="Inman J.M."/>
            <person name="Kent R."/>
            <person name="Lemieux S."/>
            <person name="Malavazi I."/>
            <person name="Orvis J."/>
            <person name="Roemer T."/>
            <person name="Ronning C.M."/>
            <person name="Sundaram J.P."/>
            <person name="Sutton G."/>
            <person name="Turner G."/>
            <person name="Venter J.C."/>
            <person name="White O.R."/>
            <person name="Whitty B.R."/>
            <person name="Youngman P."/>
            <person name="Wolfe K.H."/>
            <person name="Goldman G.H."/>
            <person name="Wortman J.R."/>
            <person name="Jiang B."/>
            <person name="Denning D.W."/>
            <person name="Nierman W.C."/>
        </authorList>
    </citation>
    <scope>NUCLEOTIDE SEQUENCE [LARGE SCALE GENOMIC DNA]</scope>
    <source>
        <strain evidence="2">ATCC 1007 / CBS 513.65 / DSM 816 / NCTC 3887 / NRRL 1</strain>
    </source>
</reference>
<dbReference type="PANTHER" id="PTHR47784">
    <property type="entry name" value="STEROL UPTAKE CONTROL PROTEIN 2"/>
    <property type="match status" value="1"/>
</dbReference>
<dbReference type="OrthoDB" id="416217at2759"/>
<dbReference type="OMA" id="IAPANHV"/>
<dbReference type="KEGG" id="act:ACLA_063470"/>
<dbReference type="AlphaFoldDB" id="A1CCX2"/>
<dbReference type="Pfam" id="PF11951">
    <property type="entry name" value="Fungal_trans_2"/>
    <property type="match status" value="1"/>
</dbReference>
<dbReference type="InterPro" id="IPR053157">
    <property type="entry name" value="Sterol_Uptake_Regulator"/>
</dbReference>
<dbReference type="HOGENOM" id="CLU_027371_1_1_1"/>
<evidence type="ECO:0000313" key="2">
    <source>
        <dbReference type="Proteomes" id="UP000006701"/>
    </source>
</evidence>
<dbReference type="PANTHER" id="PTHR47784:SF7">
    <property type="entry name" value="ZN(II)2CYS6 TRANSCRIPTION FACTOR (EUROFUNG)"/>
    <property type="match status" value="1"/>
</dbReference>
<dbReference type="VEuPathDB" id="FungiDB:ACLA_063470"/>
<evidence type="ECO:0008006" key="3">
    <source>
        <dbReference type="Google" id="ProtNLM"/>
    </source>
</evidence>
<dbReference type="GeneID" id="4705975"/>
<accession>A1CCX2</accession>
<protein>
    <recommendedName>
        <fullName evidence="3">C6 transcription factor</fullName>
    </recommendedName>
</protein>
<gene>
    <name evidence="1" type="ORF">ACLA_063470</name>
</gene>
<dbReference type="STRING" id="344612.A1CCX2"/>
<dbReference type="GO" id="GO:0001228">
    <property type="term" value="F:DNA-binding transcription activator activity, RNA polymerase II-specific"/>
    <property type="evidence" value="ECO:0007669"/>
    <property type="project" value="TreeGrafter"/>
</dbReference>
<dbReference type="Proteomes" id="UP000006701">
    <property type="component" value="Unassembled WGS sequence"/>
</dbReference>
<dbReference type="InterPro" id="IPR021858">
    <property type="entry name" value="Fun_TF"/>
</dbReference>
<proteinExistence type="predicted"/>
<dbReference type="EMBL" id="DS027050">
    <property type="protein sequence ID" value="EAW12379.1"/>
    <property type="molecule type" value="Genomic_DNA"/>
</dbReference>
<evidence type="ECO:0000313" key="1">
    <source>
        <dbReference type="EMBL" id="EAW12379.1"/>
    </source>
</evidence>